<proteinExistence type="predicted"/>
<dbReference type="InterPro" id="IPR004843">
    <property type="entry name" value="Calcineurin-like_PHP"/>
</dbReference>
<reference evidence="2" key="1">
    <citation type="journal article" date="2015" name="Nature">
        <title>Complex archaea that bridge the gap between prokaryotes and eukaryotes.</title>
        <authorList>
            <person name="Spang A."/>
            <person name="Saw J.H."/>
            <person name="Jorgensen S.L."/>
            <person name="Zaremba-Niedzwiedzka K."/>
            <person name="Martijn J."/>
            <person name="Lind A.E."/>
            <person name="van Eijk R."/>
            <person name="Schleper C."/>
            <person name="Guy L."/>
            <person name="Ettema T.J."/>
        </authorList>
    </citation>
    <scope>NUCLEOTIDE SEQUENCE</scope>
</reference>
<name>A0A0F9DLW8_9ZZZZ</name>
<comment type="caution">
    <text evidence="2">The sequence shown here is derived from an EMBL/GenBank/DDBJ whole genome shotgun (WGS) entry which is preliminary data.</text>
</comment>
<dbReference type="PANTHER" id="PTHR30337">
    <property type="entry name" value="COMPONENT OF ATP-DEPENDENT DSDNA EXONUCLEASE"/>
    <property type="match status" value="1"/>
</dbReference>
<organism evidence="2">
    <name type="scientific">marine sediment metagenome</name>
    <dbReference type="NCBI Taxonomy" id="412755"/>
    <lineage>
        <taxon>unclassified sequences</taxon>
        <taxon>metagenomes</taxon>
        <taxon>ecological metagenomes</taxon>
    </lineage>
</organism>
<accession>A0A0F9DLW8</accession>
<dbReference type="SUPFAM" id="SSF56300">
    <property type="entry name" value="Metallo-dependent phosphatases"/>
    <property type="match status" value="1"/>
</dbReference>
<dbReference type="Pfam" id="PF00149">
    <property type="entry name" value="Metallophos"/>
    <property type="match status" value="1"/>
</dbReference>
<evidence type="ECO:0000259" key="1">
    <source>
        <dbReference type="Pfam" id="PF00149"/>
    </source>
</evidence>
<evidence type="ECO:0000313" key="2">
    <source>
        <dbReference type="EMBL" id="KKL54796.1"/>
    </source>
</evidence>
<protein>
    <recommendedName>
        <fullName evidence="1">Calcineurin-like phosphoesterase domain-containing protein</fullName>
    </recommendedName>
</protein>
<gene>
    <name evidence="2" type="ORF">LCGC14_2261830</name>
</gene>
<dbReference type="EMBL" id="LAZR01031075">
    <property type="protein sequence ID" value="KKL54796.1"/>
    <property type="molecule type" value="Genomic_DNA"/>
</dbReference>
<sequence length="298" mass="34805">MKFALINDCHILLHLPRSRLDDAIQTSVDKFESVMSWCSKNNLILLIGGDFTDRPRGWYVYKKIIRVFKKYSNVKVYAVFGQHCMFLRNTEATILDLLNQSNYLTILGNKPIIFKKEKIFLYGCSWGGEIPKAESKEDFNILVIHAPIAEAPLFPNHDYQDAKKFLKENMDYDLILCGDIHREFVIKYKNRMIVNTGPMLRLTAEAYSFEHEPNFKVYNTKTREVETIFIPHAPADEVLTREHIERQDEIDSMLDEFVTSMKEDFEVEADLISNIEKYLKENEISDSVVNIISRVMEE</sequence>
<dbReference type="InterPro" id="IPR050535">
    <property type="entry name" value="DNA_Repair-Maintenance_Comp"/>
</dbReference>
<dbReference type="GO" id="GO:0016787">
    <property type="term" value="F:hydrolase activity"/>
    <property type="evidence" value="ECO:0007669"/>
    <property type="project" value="InterPro"/>
</dbReference>
<dbReference type="InterPro" id="IPR029052">
    <property type="entry name" value="Metallo-depent_PP-like"/>
</dbReference>
<dbReference type="Gene3D" id="3.60.21.10">
    <property type="match status" value="1"/>
</dbReference>
<feature type="domain" description="Calcineurin-like phosphoesterase" evidence="1">
    <location>
        <begin position="1"/>
        <end position="182"/>
    </location>
</feature>
<dbReference type="AlphaFoldDB" id="A0A0F9DLW8"/>